<sequence>MSVSTDSNLSNLKYGCDFVIATTQDSINGALLALLSVLEEPVVKVCFVANPNSKPVQIDYSLLKQKANGSDPFLVPPNANVNTSQDIKNLFSARFLMGFSDYQDLVSSIRYTHPASPSSIPVP</sequence>
<keyword evidence="2" id="KW-1185">Reference proteome</keyword>
<dbReference type="EMBL" id="KZ613963">
    <property type="protein sequence ID" value="PMD31378.1"/>
    <property type="molecule type" value="Genomic_DNA"/>
</dbReference>
<proteinExistence type="predicted"/>
<evidence type="ECO:0000313" key="2">
    <source>
        <dbReference type="Proteomes" id="UP000235786"/>
    </source>
</evidence>
<organism evidence="1 2">
    <name type="scientific">Hyaloscypha variabilis (strain UAMH 11265 / GT02V1 / F)</name>
    <name type="common">Meliniomyces variabilis</name>
    <dbReference type="NCBI Taxonomy" id="1149755"/>
    <lineage>
        <taxon>Eukaryota</taxon>
        <taxon>Fungi</taxon>
        <taxon>Dikarya</taxon>
        <taxon>Ascomycota</taxon>
        <taxon>Pezizomycotina</taxon>
        <taxon>Leotiomycetes</taxon>
        <taxon>Helotiales</taxon>
        <taxon>Hyaloscyphaceae</taxon>
        <taxon>Hyaloscypha</taxon>
        <taxon>Hyaloscypha variabilis</taxon>
    </lineage>
</organism>
<gene>
    <name evidence="1" type="ORF">L207DRAFT_573020</name>
</gene>
<dbReference type="Proteomes" id="UP000235786">
    <property type="component" value="Unassembled WGS sequence"/>
</dbReference>
<reference evidence="1 2" key="1">
    <citation type="submission" date="2016-04" db="EMBL/GenBank/DDBJ databases">
        <title>A degradative enzymes factory behind the ericoid mycorrhizal symbiosis.</title>
        <authorList>
            <consortium name="DOE Joint Genome Institute"/>
            <person name="Martino E."/>
            <person name="Morin E."/>
            <person name="Grelet G."/>
            <person name="Kuo A."/>
            <person name="Kohler A."/>
            <person name="Daghino S."/>
            <person name="Barry K."/>
            <person name="Choi C."/>
            <person name="Cichocki N."/>
            <person name="Clum A."/>
            <person name="Copeland A."/>
            <person name="Hainaut M."/>
            <person name="Haridas S."/>
            <person name="Labutti K."/>
            <person name="Lindquist E."/>
            <person name="Lipzen A."/>
            <person name="Khouja H.-R."/>
            <person name="Murat C."/>
            <person name="Ohm R."/>
            <person name="Olson A."/>
            <person name="Spatafora J."/>
            <person name="Veneault-Fourrey C."/>
            <person name="Henrissat B."/>
            <person name="Grigoriev I."/>
            <person name="Martin F."/>
            <person name="Perotto S."/>
        </authorList>
    </citation>
    <scope>NUCLEOTIDE SEQUENCE [LARGE SCALE GENOMIC DNA]</scope>
    <source>
        <strain evidence="1 2">F</strain>
    </source>
</reference>
<evidence type="ECO:0000313" key="1">
    <source>
        <dbReference type="EMBL" id="PMD31378.1"/>
    </source>
</evidence>
<protein>
    <submittedName>
        <fullName evidence="1">Uncharacterized protein</fullName>
    </submittedName>
</protein>
<accession>A0A2J6QYM8</accession>
<dbReference type="OrthoDB" id="3562932at2759"/>
<name>A0A2J6QYM8_HYAVF</name>
<dbReference type="AlphaFoldDB" id="A0A2J6QYM8"/>